<dbReference type="PANTHER" id="PTHR43308">
    <property type="entry name" value="OUTER MEMBRANE PROTEIN ALPHA-RELATED"/>
    <property type="match status" value="1"/>
</dbReference>
<feature type="domain" description="SLH" evidence="2">
    <location>
        <begin position="1253"/>
        <end position="1312"/>
    </location>
</feature>
<name>A0ABX1ZH17_9BACL</name>
<dbReference type="RefSeq" id="WP_171682279.1">
    <property type="nucleotide sequence ID" value="NZ_WHNZ01000013.1"/>
</dbReference>
<keyword evidence="1" id="KW-0472">Membrane</keyword>
<evidence type="ECO:0000313" key="3">
    <source>
        <dbReference type="EMBL" id="NOU99393.1"/>
    </source>
</evidence>
<dbReference type="PANTHER" id="PTHR43308:SF5">
    <property type="entry name" value="S-LAYER PROTEIN _ PEPTIDOGLYCAN ENDO-BETA-N-ACETYLGLUCOSAMINIDASE"/>
    <property type="match status" value="1"/>
</dbReference>
<sequence>MKSWKNIFQNIGLVLVVIFIFQIVLPTASYAFQGFFMYTADDGRLRGYVYVKDPTKVSVDITNKGSVTTITYDGDKVKESYMGSPFFPYDKMNQRLKNVNFNEFGYTSDTAPTKIVAFDGETTQEFTKEIDLNGNVRYFGEIPELRYYRIPGEQYISTFRANTKIPPNSTLVSFTPAASDSNAIQLRLPSANNIAAIDFTQIAVSDFVLRDVTAGLDLNISYLNRGYEQLAIYLNSVITLEASQTLLKDHKYELRLSSSSNGNEIKLPEQGTYSFDVVLGSVKGQFNDQGGIDYYFEGHAGSYFDNVQIWNFSPQLKMSPDIMSVGQTKDLRVFNQLADGTTMEVTDYEIVSVTYSDSGLKALTFDSATKRVTALNPGSATFRIKHNGEHFYSTITVMAVITGGGGGGGGFYFWNILEDQDPVRGQIHPKVSWMTSLEPNYSGYTLTFSDINGRAIGQAINVSKQEATDTGYKVDIPSSSLPAGAVYVDLYPKDLAGHTGSEMYRMQIFDNTTSSPVHTGGNSAIPAPVFQDVKFDDQDTRLWSLGGSISWYDASTSASPATSYSLYFVDANNSKLKPIAEIPRNNYKRPYQPIDLPSYEITFPNGLTMPAGAQRIGIFGKNAQGESTEGVYFGFWDRIAGTLGNDYFEDADNRAGHINGTLRWTPMLNEANIKGYEVQFLGAQFEPIGASFAQIEKGKHQYSVSMQENQIPAGAKVIALRAVNADGQKLHVGLYSISDNISAETASTLPVDRQLLGIQQIIFTDLDGEAGEIGGYFFFYADYYALNSTITHYDVYFVNEQLQKIEPIISLSKNNFGSYSTSIPMNTKVPNGATKLAIYGVTSTGESMPSTIDINDRIYSPSLLPSQINITNNKSDTADTITITGLQANDTVSVYRDADSLTEFLVGTVGSNATSITFSVPQLGTTAGNLYFSIQRNGGIPSLKVQKAYDKEPVVGGGGGGGGPMGPAASFKWDIVNQNGTIRIVSSIEPDQMKKLAEEQVKAGKREIPIDLKTNAEGYDFQLNTDSINAVQDKQADTILVVNTTVGTARIPFAVLQEALKANGGTDKMSLKISIDGLSTANQQELERTIASNGGTSVGKALSYELSLMDNNKTVASIDSFSEFVGHMILLPKDFKLNPGEKLNGAVWDPTTKTLISVPLTLTLDKDGKPAYATLWRKGNSIYTVFKSQKQFADVKDDYFAKADIESLAASNVIQGFEDGSFRADASVTRAEFATLLVRGLGLKPTSGAYKGFSDVNAEDWFSQTVYTAVSSGLLSGYEDGTFRPAQSITHQEAITMIGNALKFINASTKLDESERARYLLRMSELSLSVDDWAVDSAALALKRNILNASNGFSFEKDAAATRGETALLINKLLQNAAWPAN</sequence>
<dbReference type="EMBL" id="WHNZ01000013">
    <property type="protein sequence ID" value="NOU99393.1"/>
    <property type="molecule type" value="Genomic_DNA"/>
</dbReference>
<dbReference type="PROSITE" id="PS51272">
    <property type="entry name" value="SLH"/>
    <property type="match status" value="2"/>
</dbReference>
<keyword evidence="1" id="KW-0812">Transmembrane</keyword>
<dbReference type="Pfam" id="PF00395">
    <property type="entry name" value="SLH"/>
    <property type="match status" value="2"/>
</dbReference>
<organism evidence="3 4">
    <name type="scientific">Paenibacillus planticolens</name>
    <dbReference type="NCBI Taxonomy" id="2654976"/>
    <lineage>
        <taxon>Bacteria</taxon>
        <taxon>Bacillati</taxon>
        <taxon>Bacillota</taxon>
        <taxon>Bacilli</taxon>
        <taxon>Bacillales</taxon>
        <taxon>Paenibacillaceae</taxon>
        <taxon>Paenibacillus</taxon>
    </lineage>
</organism>
<gene>
    <name evidence="3" type="ORF">GC097_05045</name>
</gene>
<dbReference type="InterPro" id="IPR001119">
    <property type="entry name" value="SLH_dom"/>
</dbReference>
<proteinExistence type="predicted"/>
<protein>
    <recommendedName>
        <fullName evidence="2">SLH domain-containing protein</fullName>
    </recommendedName>
</protein>
<keyword evidence="1" id="KW-1133">Transmembrane helix</keyword>
<feature type="transmembrane region" description="Helical" evidence="1">
    <location>
        <begin position="12"/>
        <end position="32"/>
    </location>
</feature>
<evidence type="ECO:0000259" key="2">
    <source>
        <dbReference type="PROSITE" id="PS51272"/>
    </source>
</evidence>
<evidence type="ECO:0000313" key="4">
    <source>
        <dbReference type="Proteomes" id="UP000618579"/>
    </source>
</evidence>
<accession>A0ABX1ZH17</accession>
<dbReference type="Gene3D" id="2.60.40.1080">
    <property type="match status" value="1"/>
</dbReference>
<feature type="domain" description="SLH" evidence="2">
    <location>
        <begin position="1188"/>
        <end position="1251"/>
    </location>
</feature>
<dbReference type="Proteomes" id="UP000618579">
    <property type="component" value="Unassembled WGS sequence"/>
</dbReference>
<reference evidence="3 4" key="1">
    <citation type="submission" date="2019-10" db="EMBL/GenBank/DDBJ databases">
        <title>Description of Paenibacillus pedi sp. nov.</title>
        <authorList>
            <person name="Carlier A."/>
            <person name="Qi S."/>
        </authorList>
    </citation>
    <scope>NUCLEOTIDE SEQUENCE [LARGE SCALE GENOMIC DNA]</scope>
    <source>
        <strain evidence="3 4">LMG 31457</strain>
    </source>
</reference>
<evidence type="ECO:0000256" key="1">
    <source>
        <dbReference type="SAM" id="Phobius"/>
    </source>
</evidence>
<keyword evidence="4" id="KW-1185">Reference proteome</keyword>
<comment type="caution">
    <text evidence="3">The sequence shown here is derived from an EMBL/GenBank/DDBJ whole genome shotgun (WGS) entry which is preliminary data.</text>
</comment>
<dbReference type="InterPro" id="IPR051465">
    <property type="entry name" value="Cell_Envelope_Struct_Comp"/>
</dbReference>